<evidence type="ECO:0000256" key="2">
    <source>
        <dbReference type="SAM" id="Phobius"/>
    </source>
</evidence>
<reference evidence="4" key="1">
    <citation type="submission" date="2014-03" db="EMBL/GenBank/DDBJ databases">
        <authorList>
            <person name="Aksoy S."/>
            <person name="Warren W."/>
            <person name="Wilson R.K."/>
        </authorList>
    </citation>
    <scope>NUCLEOTIDE SEQUENCE [LARGE SCALE GENOMIC DNA]</scope>
    <source>
        <strain evidence="4">IAEA</strain>
    </source>
</reference>
<protein>
    <submittedName>
        <fullName evidence="3">Uncharacterized protein</fullName>
    </submittedName>
</protein>
<reference evidence="3" key="2">
    <citation type="submission" date="2020-05" db="UniProtKB">
        <authorList>
            <consortium name="EnsemblMetazoa"/>
        </authorList>
    </citation>
    <scope>IDENTIFICATION</scope>
    <source>
        <strain evidence="3">IAEA</strain>
    </source>
</reference>
<keyword evidence="4" id="KW-1185">Reference proteome</keyword>
<feature type="compositionally biased region" description="Polar residues" evidence="1">
    <location>
        <begin position="91"/>
        <end position="108"/>
    </location>
</feature>
<dbReference type="EnsemblMetazoa" id="GPAI000051-RA">
    <property type="protein sequence ID" value="GPAI000051-PA"/>
    <property type="gene ID" value="GPAI000051"/>
</dbReference>
<evidence type="ECO:0000313" key="3">
    <source>
        <dbReference type="EnsemblMetazoa" id="GPAI000051-PA"/>
    </source>
</evidence>
<organism evidence="3 4">
    <name type="scientific">Glossina pallidipes</name>
    <name type="common">Tsetse fly</name>
    <dbReference type="NCBI Taxonomy" id="7398"/>
    <lineage>
        <taxon>Eukaryota</taxon>
        <taxon>Metazoa</taxon>
        <taxon>Ecdysozoa</taxon>
        <taxon>Arthropoda</taxon>
        <taxon>Hexapoda</taxon>
        <taxon>Insecta</taxon>
        <taxon>Pterygota</taxon>
        <taxon>Neoptera</taxon>
        <taxon>Endopterygota</taxon>
        <taxon>Diptera</taxon>
        <taxon>Brachycera</taxon>
        <taxon>Muscomorpha</taxon>
        <taxon>Hippoboscoidea</taxon>
        <taxon>Glossinidae</taxon>
        <taxon>Glossina</taxon>
    </lineage>
</organism>
<dbReference type="STRING" id="7398.A0A1B0GGN6"/>
<proteinExistence type="predicted"/>
<keyword evidence="2" id="KW-0812">Transmembrane</keyword>
<keyword evidence="2" id="KW-0472">Membrane</keyword>
<dbReference type="Proteomes" id="UP000092445">
    <property type="component" value="Unassembled WGS sequence"/>
</dbReference>
<feature type="compositionally biased region" description="Low complexity" evidence="1">
    <location>
        <begin position="109"/>
        <end position="124"/>
    </location>
</feature>
<name>A0A1B0GGN6_GLOPL</name>
<sequence>MVDDTSARNFNDKSFGSSVVLKSPIELHNAYFAAAVLAAAIFIVATVFSTRTSGFLPILGFGRRPKIQNKFNKHWLSGKGVNAGGGGGNPLRTSATSTNATRLQSGHLTTANTSASSSSTTATAHNQQIGQLHERPFQRHLAMNLENDMYYTVDFSENSQHSPLIQ</sequence>
<evidence type="ECO:0000313" key="4">
    <source>
        <dbReference type="Proteomes" id="UP000092445"/>
    </source>
</evidence>
<feature type="region of interest" description="Disordered" evidence="1">
    <location>
        <begin position="82"/>
        <end position="129"/>
    </location>
</feature>
<keyword evidence="2" id="KW-1133">Transmembrane helix</keyword>
<accession>A0A1B0GGN6</accession>
<dbReference type="AlphaFoldDB" id="A0A1B0GGN6"/>
<dbReference type="VEuPathDB" id="VectorBase:GPAI000051"/>
<feature type="transmembrane region" description="Helical" evidence="2">
    <location>
        <begin position="30"/>
        <end position="48"/>
    </location>
</feature>
<evidence type="ECO:0000256" key="1">
    <source>
        <dbReference type="SAM" id="MobiDB-lite"/>
    </source>
</evidence>